<evidence type="ECO:0000313" key="4">
    <source>
        <dbReference type="EMBL" id="CAG8630429.1"/>
    </source>
</evidence>
<dbReference type="PROSITE" id="PS50158">
    <property type="entry name" value="ZF_CCHC"/>
    <property type="match status" value="1"/>
</dbReference>
<feature type="compositionally biased region" description="Polar residues" evidence="2">
    <location>
        <begin position="59"/>
        <end position="71"/>
    </location>
</feature>
<dbReference type="Pfam" id="PF00098">
    <property type="entry name" value="zf-CCHC"/>
    <property type="match status" value="1"/>
</dbReference>
<name>A0A9N9DCA9_9GLOM</name>
<comment type="caution">
    <text evidence="4">The sequence shown here is derived from an EMBL/GenBank/DDBJ whole genome shotgun (WGS) entry which is preliminary data.</text>
</comment>
<dbReference type="EMBL" id="CAJVPL010003316">
    <property type="protein sequence ID" value="CAG8630429.1"/>
    <property type="molecule type" value="Genomic_DNA"/>
</dbReference>
<dbReference type="SMART" id="SM00343">
    <property type="entry name" value="ZnF_C2HC"/>
    <property type="match status" value="1"/>
</dbReference>
<feature type="compositionally biased region" description="Low complexity" evidence="2">
    <location>
        <begin position="72"/>
        <end position="84"/>
    </location>
</feature>
<keyword evidence="1" id="KW-0862">Zinc</keyword>
<dbReference type="Proteomes" id="UP000789831">
    <property type="component" value="Unassembled WGS sequence"/>
</dbReference>
<feature type="compositionally biased region" description="Acidic residues" evidence="2">
    <location>
        <begin position="180"/>
        <end position="197"/>
    </location>
</feature>
<feature type="domain" description="CCHC-type" evidence="3">
    <location>
        <begin position="41"/>
        <end position="56"/>
    </location>
</feature>
<gene>
    <name evidence="4" type="ORF">AGERDE_LOCUS10501</name>
</gene>
<sequence>TTIQMLTRRIEVMETTRPYQNNNENRNRNWNRTNSNSRIICYNCGEQGHISINCEKPKQNNNYRDNSGGNRPNQNNANSFPQNNVRPNLDRPVINDNTGSKNTNINNVLLAQLQELTNNLQNMVKNQPSNDTNSLLATHEYLASDKKQKGVDRHEPYVKQHNTRSRRTEAEDKVGNPIVNDDDGGVNDDEEMIEIDA</sequence>
<dbReference type="Gene3D" id="4.10.60.10">
    <property type="entry name" value="Zinc finger, CCHC-type"/>
    <property type="match status" value="1"/>
</dbReference>
<organism evidence="4 5">
    <name type="scientific">Ambispora gerdemannii</name>
    <dbReference type="NCBI Taxonomy" id="144530"/>
    <lineage>
        <taxon>Eukaryota</taxon>
        <taxon>Fungi</taxon>
        <taxon>Fungi incertae sedis</taxon>
        <taxon>Mucoromycota</taxon>
        <taxon>Glomeromycotina</taxon>
        <taxon>Glomeromycetes</taxon>
        <taxon>Archaeosporales</taxon>
        <taxon>Ambisporaceae</taxon>
        <taxon>Ambispora</taxon>
    </lineage>
</organism>
<dbReference type="OrthoDB" id="1751274at2759"/>
<dbReference type="InterPro" id="IPR036875">
    <property type="entry name" value="Znf_CCHC_sf"/>
</dbReference>
<feature type="region of interest" description="Disordered" evidence="2">
    <location>
        <begin position="55"/>
        <end position="101"/>
    </location>
</feature>
<dbReference type="AlphaFoldDB" id="A0A9N9DCA9"/>
<dbReference type="InterPro" id="IPR001878">
    <property type="entry name" value="Znf_CCHC"/>
</dbReference>
<feature type="compositionally biased region" description="Basic and acidic residues" evidence="2">
    <location>
        <begin position="146"/>
        <end position="158"/>
    </location>
</feature>
<keyword evidence="5" id="KW-1185">Reference proteome</keyword>
<accession>A0A9N9DCA9</accession>
<feature type="region of interest" description="Disordered" evidence="2">
    <location>
        <begin position="146"/>
        <end position="197"/>
    </location>
</feature>
<keyword evidence="1" id="KW-0863">Zinc-finger</keyword>
<evidence type="ECO:0000256" key="2">
    <source>
        <dbReference type="SAM" id="MobiDB-lite"/>
    </source>
</evidence>
<protein>
    <submittedName>
        <fullName evidence="4">13573_t:CDS:1</fullName>
    </submittedName>
</protein>
<proteinExistence type="predicted"/>
<evidence type="ECO:0000313" key="5">
    <source>
        <dbReference type="Proteomes" id="UP000789831"/>
    </source>
</evidence>
<keyword evidence="1" id="KW-0479">Metal-binding</keyword>
<dbReference type="GO" id="GO:0008270">
    <property type="term" value="F:zinc ion binding"/>
    <property type="evidence" value="ECO:0007669"/>
    <property type="project" value="UniProtKB-KW"/>
</dbReference>
<feature type="non-terminal residue" evidence="4">
    <location>
        <position position="197"/>
    </location>
</feature>
<evidence type="ECO:0000256" key="1">
    <source>
        <dbReference type="PROSITE-ProRule" id="PRU00047"/>
    </source>
</evidence>
<dbReference type="GO" id="GO:0003676">
    <property type="term" value="F:nucleic acid binding"/>
    <property type="evidence" value="ECO:0007669"/>
    <property type="project" value="InterPro"/>
</dbReference>
<dbReference type="SUPFAM" id="SSF57756">
    <property type="entry name" value="Retrovirus zinc finger-like domains"/>
    <property type="match status" value="1"/>
</dbReference>
<reference evidence="4" key="1">
    <citation type="submission" date="2021-06" db="EMBL/GenBank/DDBJ databases">
        <authorList>
            <person name="Kallberg Y."/>
            <person name="Tangrot J."/>
            <person name="Rosling A."/>
        </authorList>
    </citation>
    <scope>NUCLEOTIDE SEQUENCE</scope>
    <source>
        <strain evidence="4">MT106</strain>
    </source>
</reference>
<evidence type="ECO:0000259" key="3">
    <source>
        <dbReference type="PROSITE" id="PS50158"/>
    </source>
</evidence>